<protein>
    <submittedName>
        <fullName evidence="1">Branched-chain amino acid transport system substrate-binding protein</fullName>
    </submittedName>
</protein>
<dbReference type="RefSeq" id="WP_210307879.1">
    <property type="nucleotide sequence ID" value="NZ_BAAAVZ010000015.1"/>
</dbReference>
<gene>
    <name evidence="1" type="ORF">GGQ99_002772</name>
</gene>
<reference evidence="1 2" key="1">
    <citation type="submission" date="2020-08" db="EMBL/GenBank/DDBJ databases">
        <title>Genomic Encyclopedia of Type Strains, Phase IV (KMG-IV): sequencing the most valuable type-strain genomes for metagenomic binning, comparative biology and taxonomic classification.</title>
        <authorList>
            <person name="Goeker M."/>
        </authorList>
    </citation>
    <scope>NUCLEOTIDE SEQUENCE [LARGE SCALE GENOMIC DNA]</scope>
    <source>
        <strain evidence="1 2">DSM 7050</strain>
    </source>
</reference>
<organism evidence="1 2">
    <name type="scientific">Aminobacter niigataensis</name>
    <dbReference type="NCBI Taxonomy" id="83265"/>
    <lineage>
        <taxon>Bacteria</taxon>
        <taxon>Pseudomonadati</taxon>
        <taxon>Pseudomonadota</taxon>
        <taxon>Alphaproteobacteria</taxon>
        <taxon>Hyphomicrobiales</taxon>
        <taxon>Phyllobacteriaceae</taxon>
        <taxon>Aminobacter</taxon>
    </lineage>
</organism>
<dbReference type="Gene3D" id="3.40.50.2300">
    <property type="match status" value="2"/>
</dbReference>
<dbReference type="SUPFAM" id="SSF53822">
    <property type="entry name" value="Periplasmic binding protein-like I"/>
    <property type="match status" value="1"/>
</dbReference>
<dbReference type="EMBL" id="JACHOT010000003">
    <property type="protein sequence ID" value="MBB4651009.1"/>
    <property type="molecule type" value="Genomic_DNA"/>
</dbReference>
<accession>A0ABR6L2J1</accession>
<dbReference type="CDD" id="cd06357">
    <property type="entry name" value="PBP1_AmiC"/>
    <property type="match status" value="1"/>
</dbReference>
<keyword evidence="2" id="KW-1185">Reference proteome</keyword>
<evidence type="ECO:0000313" key="2">
    <source>
        <dbReference type="Proteomes" id="UP000539538"/>
    </source>
</evidence>
<sequence length="393" mass="43611">MPEGTGILRAHMTKEPISVGVLFSQTGVTAVMERSMLNATLFSIDEVNQAGGINGRELVPIHFDPGGDPFLYNRLANRLLIESGIRVIFGCYMSSSRKAVLRAVERRNGLLCYPAQYEGFEYSRNAIYCGAAPNQNSTQLAEYLLNHVGQRFYMVGSDYIWPRESDRIMTEMVVTHGGQVADRGYLKLDAPRSAYKKLVADIKRSRPDVIFCNFVGEGIVHFYQEFAEAGLDPKTMPIASLTTSESDIRAMGTEAGAGHITSATYFQAQSSPQNEACMKRYAARFGDDMVTNMCWEAAYFQVKIVAEAMCKSDTDEVDILRPAILGAEFDAPQGRVRIDPDNAHTHVWPKIGRARTDGQFEILSASESAVRPDPYLANYDPNEWGGRLAIRSN</sequence>
<comment type="caution">
    <text evidence="1">The sequence shown here is derived from an EMBL/GenBank/DDBJ whole genome shotgun (WGS) entry which is preliminary data.</text>
</comment>
<dbReference type="PANTHER" id="PTHR47628">
    <property type="match status" value="1"/>
</dbReference>
<dbReference type="PANTHER" id="PTHR47628:SF1">
    <property type="entry name" value="ALIPHATIC AMIDASE EXPRESSION-REGULATING PROTEIN"/>
    <property type="match status" value="1"/>
</dbReference>
<dbReference type="InterPro" id="IPR028082">
    <property type="entry name" value="Peripla_BP_I"/>
</dbReference>
<dbReference type="InterPro" id="IPR039570">
    <property type="entry name" value="AmiC_PBP1"/>
</dbReference>
<evidence type="ECO:0000313" key="1">
    <source>
        <dbReference type="EMBL" id="MBB4651009.1"/>
    </source>
</evidence>
<dbReference type="Pfam" id="PF13433">
    <property type="entry name" value="Peripla_BP_5"/>
    <property type="match status" value="1"/>
</dbReference>
<dbReference type="Proteomes" id="UP000539538">
    <property type="component" value="Unassembled WGS sequence"/>
</dbReference>
<name>A0ABR6L2J1_9HYPH</name>
<proteinExistence type="predicted"/>